<organism evidence="2 3">
    <name type="scientific">Natronoglomus mannanivorans</name>
    <dbReference type="NCBI Taxonomy" id="2979990"/>
    <lineage>
        <taxon>Archaea</taxon>
        <taxon>Methanobacteriati</taxon>
        <taxon>Methanobacteriota</taxon>
        <taxon>Stenosarchaea group</taxon>
        <taxon>Halobacteria</taxon>
        <taxon>Halobacteriales</taxon>
        <taxon>Natrialbaceae</taxon>
        <taxon>Natronoglomus</taxon>
    </lineage>
</organism>
<evidence type="ECO:0000313" key="2">
    <source>
        <dbReference type="EMBL" id="MCU4972366.1"/>
    </source>
</evidence>
<name>A0ABT2QBV0_9EURY</name>
<accession>A0ABT2QBV0</accession>
<reference evidence="2 3" key="1">
    <citation type="submission" date="2022-09" db="EMBL/GenBank/DDBJ databases">
        <title>Enrichment on poylsaccharides allowed isolation of novel metabolic and taxonomic groups of Haloarchaea.</title>
        <authorList>
            <person name="Sorokin D.Y."/>
            <person name="Elcheninov A.G."/>
            <person name="Khizhniak T.V."/>
            <person name="Kolganova T.V."/>
            <person name="Kublanov I.V."/>
        </authorList>
    </citation>
    <scope>NUCLEOTIDE SEQUENCE [LARGE SCALE GENOMIC DNA]</scope>
    <source>
        <strain evidence="2 3">AArc-m2/3/4</strain>
    </source>
</reference>
<dbReference type="InterPro" id="IPR036390">
    <property type="entry name" value="WH_DNA-bd_sf"/>
</dbReference>
<proteinExistence type="predicted"/>
<comment type="caution">
    <text evidence="2">The sequence shown here is derived from an EMBL/GenBank/DDBJ whole genome shotgun (WGS) entry which is preliminary data.</text>
</comment>
<protein>
    <submittedName>
        <fullName evidence="2">HTH domain-containing protein</fullName>
    </submittedName>
</protein>
<sequence>MGRERETGGEFKSVVSDDDVLSVLSNADTPVLTTQMIADELPVTRQAVYYRLQELHEMGSVGRMKVGARAVVWWVADESE</sequence>
<feature type="domain" description="Helix-turn-helix type 11" evidence="1">
    <location>
        <begin position="19"/>
        <end position="59"/>
    </location>
</feature>
<gene>
    <name evidence="2" type="ORF">OB955_06400</name>
</gene>
<dbReference type="RefSeq" id="WP_425494381.1">
    <property type="nucleotide sequence ID" value="NZ_JAOPKB010000002.1"/>
</dbReference>
<evidence type="ECO:0000259" key="1">
    <source>
        <dbReference type="Pfam" id="PF08279"/>
    </source>
</evidence>
<dbReference type="Pfam" id="PF08279">
    <property type="entry name" value="HTH_11"/>
    <property type="match status" value="1"/>
</dbReference>
<evidence type="ECO:0000313" key="3">
    <source>
        <dbReference type="Proteomes" id="UP001320972"/>
    </source>
</evidence>
<dbReference type="InterPro" id="IPR013196">
    <property type="entry name" value="HTH_11"/>
</dbReference>
<keyword evidence="3" id="KW-1185">Reference proteome</keyword>
<dbReference type="Proteomes" id="UP001320972">
    <property type="component" value="Unassembled WGS sequence"/>
</dbReference>
<dbReference type="EMBL" id="JAOPKB010000002">
    <property type="protein sequence ID" value="MCU4972366.1"/>
    <property type="molecule type" value="Genomic_DNA"/>
</dbReference>
<dbReference type="SUPFAM" id="SSF46785">
    <property type="entry name" value="Winged helix' DNA-binding domain"/>
    <property type="match status" value="1"/>
</dbReference>